<sequence>STAVPTTGDSPRVAGKPPPAAVPAGGPPRRPPVVRR</sequence>
<protein>
    <submittedName>
        <fullName evidence="2">Uncharacterized protein</fullName>
    </submittedName>
</protein>
<evidence type="ECO:0000256" key="1">
    <source>
        <dbReference type="SAM" id="MobiDB-lite"/>
    </source>
</evidence>
<proteinExistence type="predicted"/>
<organism evidence="2 3">
    <name type="scientific">Trifolium medium</name>
    <dbReference type="NCBI Taxonomy" id="97028"/>
    <lineage>
        <taxon>Eukaryota</taxon>
        <taxon>Viridiplantae</taxon>
        <taxon>Streptophyta</taxon>
        <taxon>Embryophyta</taxon>
        <taxon>Tracheophyta</taxon>
        <taxon>Spermatophyta</taxon>
        <taxon>Magnoliopsida</taxon>
        <taxon>eudicotyledons</taxon>
        <taxon>Gunneridae</taxon>
        <taxon>Pentapetalae</taxon>
        <taxon>rosids</taxon>
        <taxon>fabids</taxon>
        <taxon>Fabales</taxon>
        <taxon>Fabaceae</taxon>
        <taxon>Papilionoideae</taxon>
        <taxon>50 kb inversion clade</taxon>
        <taxon>NPAAA clade</taxon>
        <taxon>Hologalegina</taxon>
        <taxon>IRL clade</taxon>
        <taxon>Trifolieae</taxon>
        <taxon>Trifolium</taxon>
    </lineage>
</organism>
<dbReference type="AlphaFoldDB" id="A0A392TBX8"/>
<feature type="non-terminal residue" evidence="2">
    <location>
        <position position="1"/>
    </location>
</feature>
<reference evidence="2 3" key="1">
    <citation type="journal article" date="2018" name="Front. Plant Sci.">
        <title>Red Clover (Trifolium pratense) and Zigzag Clover (T. medium) - A Picture of Genomic Similarities and Differences.</title>
        <authorList>
            <person name="Dluhosova J."/>
            <person name="Istvanek J."/>
            <person name="Nedelnik J."/>
            <person name="Repkova J."/>
        </authorList>
    </citation>
    <scope>NUCLEOTIDE SEQUENCE [LARGE SCALE GENOMIC DNA]</scope>
    <source>
        <strain evidence="3">cv. 10/8</strain>
        <tissue evidence="2">Leaf</tissue>
    </source>
</reference>
<evidence type="ECO:0000313" key="3">
    <source>
        <dbReference type="Proteomes" id="UP000265520"/>
    </source>
</evidence>
<evidence type="ECO:0000313" key="2">
    <source>
        <dbReference type="EMBL" id="MCI57720.1"/>
    </source>
</evidence>
<dbReference type="EMBL" id="LXQA010533781">
    <property type="protein sequence ID" value="MCI57720.1"/>
    <property type="molecule type" value="Genomic_DNA"/>
</dbReference>
<comment type="caution">
    <text evidence="2">The sequence shown here is derived from an EMBL/GenBank/DDBJ whole genome shotgun (WGS) entry which is preliminary data.</text>
</comment>
<name>A0A392TBX8_9FABA</name>
<feature type="region of interest" description="Disordered" evidence="1">
    <location>
        <begin position="1"/>
        <end position="36"/>
    </location>
</feature>
<feature type="compositionally biased region" description="Pro residues" evidence="1">
    <location>
        <begin position="16"/>
        <end position="36"/>
    </location>
</feature>
<dbReference type="Proteomes" id="UP000265520">
    <property type="component" value="Unassembled WGS sequence"/>
</dbReference>
<accession>A0A392TBX8</accession>
<keyword evidence="3" id="KW-1185">Reference proteome</keyword>